<proteinExistence type="predicted"/>
<reference evidence="1 2" key="1">
    <citation type="submission" date="2018-05" db="EMBL/GenBank/DDBJ databases">
        <title>The Hungate 1000. A catalogue of reference genomes from the rumen microbiome.</title>
        <authorList>
            <person name="Kelly W."/>
        </authorList>
    </citation>
    <scope>NUCLEOTIDE SEQUENCE [LARGE SCALE GENOMIC DNA]</scope>
    <source>
        <strain evidence="1 2">NLAE-zl-C242</strain>
    </source>
</reference>
<dbReference type="GO" id="GO:0005694">
    <property type="term" value="C:chromosome"/>
    <property type="evidence" value="ECO:0007669"/>
    <property type="project" value="TreeGrafter"/>
</dbReference>
<dbReference type="CDD" id="cd16387">
    <property type="entry name" value="ParB_N_Srx"/>
    <property type="match status" value="1"/>
</dbReference>
<dbReference type="RefSeq" id="WP_109731768.1">
    <property type="nucleotide sequence ID" value="NZ_BAAACK010000003.1"/>
</dbReference>
<organism evidence="1 2">
    <name type="scientific">Faecalicatena orotica</name>
    <dbReference type="NCBI Taxonomy" id="1544"/>
    <lineage>
        <taxon>Bacteria</taxon>
        <taxon>Bacillati</taxon>
        <taxon>Bacillota</taxon>
        <taxon>Clostridia</taxon>
        <taxon>Lachnospirales</taxon>
        <taxon>Lachnospiraceae</taxon>
        <taxon>Faecalicatena</taxon>
    </lineage>
</organism>
<comment type="caution">
    <text evidence="1">The sequence shown here is derived from an EMBL/GenBank/DDBJ whole genome shotgun (WGS) entry which is preliminary data.</text>
</comment>
<gene>
    <name evidence="1" type="ORF">A8806_108101</name>
</gene>
<keyword evidence="2" id="KW-1185">Reference proteome</keyword>
<dbReference type="Gene3D" id="3.90.1530.10">
    <property type="entry name" value="Conserved hypothetical protein from pyrococcus furiosus pfu- 392566-001, ParB domain"/>
    <property type="match status" value="1"/>
</dbReference>
<dbReference type="Gene3D" id="1.10.10.2830">
    <property type="match status" value="1"/>
</dbReference>
<dbReference type="InterPro" id="IPR050336">
    <property type="entry name" value="Chromosome_partition/occlusion"/>
</dbReference>
<sequence length="347" mass="39629">MAKKSLANQTLKKKSMLHKVANLSGEFQHEVTQEMVEESKVSELPEDVKKGIQYLPDEKLLDDPLNKEYYSDLEVEQLSLTMKKYGFQGVILAYPCGDDTYMIESGHRRRLAGRQAGLTEFPVLLTEPPKHLWERRIRLLGANLHGRGEGSPLEKARIAQGLYESHKDEIEFKRKENLLTDNEITALNQLVALDMELTDKTVEKYRRLLNLIPELQSMADSGKYPWSYLAEASNLSSEKQNELVRLILEREEKGRNSASNAWIKNIISKLKLNQMAESAEEITEEKSVSRVRRKNGTKVVIKSAKELHEVLDKDALFKKAELPVVIDTLESLKKSIEAKIDELSNKI</sequence>
<dbReference type="EMBL" id="QGDL01000008">
    <property type="protein sequence ID" value="PWJ28586.1"/>
    <property type="molecule type" value="Genomic_DNA"/>
</dbReference>
<dbReference type="OrthoDB" id="2019194at2"/>
<dbReference type="SUPFAM" id="SSF110849">
    <property type="entry name" value="ParB/Sulfiredoxin"/>
    <property type="match status" value="1"/>
</dbReference>
<dbReference type="Proteomes" id="UP000245845">
    <property type="component" value="Unassembled WGS sequence"/>
</dbReference>
<evidence type="ECO:0000313" key="1">
    <source>
        <dbReference type="EMBL" id="PWJ28586.1"/>
    </source>
</evidence>
<dbReference type="GO" id="GO:0045881">
    <property type="term" value="P:positive regulation of sporulation resulting in formation of a cellular spore"/>
    <property type="evidence" value="ECO:0007669"/>
    <property type="project" value="TreeGrafter"/>
</dbReference>
<accession>A0A2Y9BG00</accession>
<dbReference type="PANTHER" id="PTHR33375">
    <property type="entry name" value="CHROMOSOME-PARTITIONING PROTEIN PARB-RELATED"/>
    <property type="match status" value="1"/>
</dbReference>
<dbReference type="GO" id="GO:0007059">
    <property type="term" value="P:chromosome segregation"/>
    <property type="evidence" value="ECO:0007669"/>
    <property type="project" value="TreeGrafter"/>
</dbReference>
<protein>
    <submittedName>
        <fullName evidence="1">ParB-like chromosome segregation protein Spo0J</fullName>
    </submittedName>
</protein>
<name>A0A2Y9BG00_9FIRM</name>
<dbReference type="SUPFAM" id="SSF109709">
    <property type="entry name" value="KorB DNA-binding domain-like"/>
    <property type="match status" value="1"/>
</dbReference>
<dbReference type="InterPro" id="IPR036086">
    <property type="entry name" value="ParB/Sulfiredoxin_sf"/>
</dbReference>
<evidence type="ECO:0000313" key="2">
    <source>
        <dbReference type="Proteomes" id="UP000245845"/>
    </source>
</evidence>
<dbReference type="PANTHER" id="PTHR33375:SF1">
    <property type="entry name" value="CHROMOSOME-PARTITIONING PROTEIN PARB-RELATED"/>
    <property type="match status" value="1"/>
</dbReference>
<dbReference type="AlphaFoldDB" id="A0A2Y9BG00"/>